<evidence type="ECO:0000313" key="4">
    <source>
        <dbReference type="Proteomes" id="UP000789901"/>
    </source>
</evidence>
<proteinExistence type="predicted"/>
<dbReference type="Proteomes" id="UP000789901">
    <property type="component" value="Unassembled WGS sequence"/>
</dbReference>
<keyword evidence="4" id="KW-1185">Reference proteome</keyword>
<dbReference type="EMBL" id="CAJVQB010004661">
    <property type="protein sequence ID" value="CAG8642186.1"/>
    <property type="molecule type" value="Genomic_DNA"/>
</dbReference>
<name>A0ABN7UNU3_GIGMA</name>
<evidence type="ECO:0000256" key="1">
    <source>
        <dbReference type="SAM" id="Coils"/>
    </source>
</evidence>
<accession>A0ABN7UNU3</accession>
<organism evidence="3 4">
    <name type="scientific">Gigaspora margarita</name>
    <dbReference type="NCBI Taxonomy" id="4874"/>
    <lineage>
        <taxon>Eukaryota</taxon>
        <taxon>Fungi</taxon>
        <taxon>Fungi incertae sedis</taxon>
        <taxon>Mucoromycota</taxon>
        <taxon>Glomeromycotina</taxon>
        <taxon>Glomeromycetes</taxon>
        <taxon>Diversisporales</taxon>
        <taxon>Gigasporaceae</taxon>
        <taxon>Gigaspora</taxon>
    </lineage>
</organism>
<feature type="compositionally biased region" description="Pro residues" evidence="2">
    <location>
        <begin position="234"/>
        <end position="258"/>
    </location>
</feature>
<evidence type="ECO:0000256" key="2">
    <source>
        <dbReference type="SAM" id="MobiDB-lite"/>
    </source>
</evidence>
<reference evidence="3 4" key="1">
    <citation type="submission" date="2021-06" db="EMBL/GenBank/DDBJ databases">
        <authorList>
            <person name="Kallberg Y."/>
            <person name="Tangrot J."/>
            <person name="Rosling A."/>
        </authorList>
    </citation>
    <scope>NUCLEOTIDE SEQUENCE [LARGE SCALE GENOMIC DNA]</scope>
    <source>
        <strain evidence="3 4">120-4 pot B 10/14</strain>
    </source>
</reference>
<comment type="caution">
    <text evidence="3">The sequence shown here is derived from an EMBL/GenBank/DDBJ whole genome shotgun (WGS) entry which is preliminary data.</text>
</comment>
<gene>
    <name evidence="3" type="ORF">GMARGA_LOCUS8903</name>
</gene>
<sequence>MFIPSRAIKNASSKLLYKTGWVPYGIPFGVRYRTEQSKQLILNLKLAHELALEGKNVDAVEVLVLAFKRNDVKYFSSIEIDDIYQLTIKYGIEAFKTFENLMERTFWCWNLSRERKNKCLTEAQELEKAKDKKLRDKEESSRAMDCMELELERRRLEEIEREKEEEVKQREEVLKRDIGKSSKVKKEISVSQEVQDCNVINKNEDSSDDDFTVPPPTISSTTTFKPSPNIPVALPAPPSNAPPMPVSNISPFPPCKLW</sequence>
<protein>
    <submittedName>
        <fullName evidence="3">46105_t:CDS:1</fullName>
    </submittedName>
</protein>
<feature type="compositionally biased region" description="Low complexity" evidence="2">
    <location>
        <begin position="218"/>
        <end position="233"/>
    </location>
</feature>
<feature type="coiled-coil region" evidence="1">
    <location>
        <begin position="123"/>
        <end position="176"/>
    </location>
</feature>
<keyword evidence="1" id="KW-0175">Coiled coil</keyword>
<feature type="region of interest" description="Disordered" evidence="2">
    <location>
        <begin position="199"/>
        <end position="258"/>
    </location>
</feature>
<evidence type="ECO:0000313" key="3">
    <source>
        <dbReference type="EMBL" id="CAG8642186.1"/>
    </source>
</evidence>